<reference evidence="1" key="1">
    <citation type="journal article" date="2015" name="Nature">
        <title>Complex archaea that bridge the gap between prokaryotes and eukaryotes.</title>
        <authorList>
            <person name="Spang A."/>
            <person name="Saw J.H."/>
            <person name="Jorgensen S.L."/>
            <person name="Zaremba-Niedzwiedzka K."/>
            <person name="Martijn J."/>
            <person name="Lind A.E."/>
            <person name="van Eijk R."/>
            <person name="Schleper C."/>
            <person name="Guy L."/>
            <person name="Ettema T.J."/>
        </authorList>
    </citation>
    <scope>NUCLEOTIDE SEQUENCE</scope>
</reference>
<sequence>MISKGKLAQIHIAKAQLGLSDEDYRAILARTAGVSSAKELTNKTVGGVMFEFRRLGFQPKPAKKAGRQAPNPPATRQAEMKKVEALLAEAGRTWAYADGMAKHMFKVDRVDFLDDSQLHKLLQALIIDAKRQGRYPNELA</sequence>
<organism evidence="1">
    <name type="scientific">marine sediment metagenome</name>
    <dbReference type="NCBI Taxonomy" id="412755"/>
    <lineage>
        <taxon>unclassified sequences</taxon>
        <taxon>metagenomes</taxon>
        <taxon>ecological metagenomes</taxon>
    </lineage>
</organism>
<proteinExistence type="predicted"/>
<evidence type="ECO:0008006" key="2">
    <source>
        <dbReference type="Google" id="ProtNLM"/>
    </source>
</evidence>
<accession>A0A0F9Y1W3</accession>
<dbReference type="AlphaFoldDB" id="A0A0F9Y1W3"/>
<protein>
    <recommendedName>
        <fullName evidence="2">GemA protein</fullName>
    </recommendedName>
</protein>
<gene>
    <name evidence="1" type="ORF">LCGC14_0074780</name>
</gene>
<dbReference type="EMBL" id="LAZR01000018">
    <property type="protein sequence ID" value="KKO05837.1"/>
    <property type="molecule type" value="Genomic_DNA"/>
</dbReference>
<name>A0A0F9Y1W3_9ZZZZ</name>
<evidence type="ECO:0000313" key="1">
    <source>
        <dbReference type="EMBL" id="KKO05837.1"/>
    </source>
</evidence>
<dbReference type="Pfam" id="PF06252">
    <property type="entry name" value="GemA"/>
    <property type="match status" value="1"/>
</dbReference>
<comment type="caution">
    <text evidence="1">The sequence shown here is derived from an EMBL/GenBank/DDBJ whole genome shotgun (WGS) entry which is preliminary data.</text>
</comment>
<dbReference type="InterPro" id="IPR009363">
    <property type="entry name" value="Phage_Mu_Gp16"/>
</dbReference>